<keyword evidence="8" id="KW-1185">Reference proteome</keyword>
<dbReference type="RefSeq" id="WP_368780936.1">
    <property type="nucleotide sequence ID" value="NZ_CP162940.1"/>
</dbReference>
<proteinExistence type="inferred from homology"/>
<comment type="similarity">
    <text evidence="1">Belongs to the peptidase C40 family.</text>
</comment>
<dbReference type="Pfam" id="PF00877">
    <property type="entry name" value="NLPC_P60"/>
    <property type="match status" value="1"/>
</dbReference>
<keyword evidence="2" id="KW-0645">Protease</keyword>
<name>A0ABV5AIK7_9BACL</name>
<dbReference type="InterPro" id="IPR038765">
    <property type="entry name" value="Papain-like_cys_pep_sf"/>
</dbReference>
<organism evidence="7 8">
    <name type="scientific">Alicyclobacillus fastidiosus</name>
    <dbReference type="NCBI Taxonomy" id="392011"/>
    <lineage>
        <taxon>Bacteria</taxon>
        <taxon>Bacillati</taxon>
        <taxon>Bacillota</taxon>
        <taxon>Bacilli</taxon>
        <taxon>Bacillales</taxon>
        <taxon>Alicyclobacillaceae</taxon>
        <taxon>Alicyclobacillus</taxon>
    </lineage>
</organism>
<reference evidence="7 8" key="1">
    <citation type="journal article" date="2024" name="Int. J. Mol. Sci.">
        <title>Exploration of Alicyclobacillus spp. Genome in Search of Antibiotic Resistance.</title>
        <authorList>
            <person name="Bucka-Kolendo J."/>
            <person name="Kiousi D.E."/>
            <person name="Dekowska A."/>
            <person name="Mikolajczuk-Szczyrba A."/>
            <person name="Karadedos D.M."/>
            <person name="Michael P."/>
            <person name="Galanis A."/>
            <person name="Sokolowska B."/>
        </authorList>
    </citation>
    <scope>NUCLEOTIDE SEQUENCE [LARGE SCALE GENOMIC DNA]</scope>
    <source>
        <strain evidence="7 8">KKP 3000</strain>
    </source>
</reference>
<dbReference type="SUPFAM" id="SSF54001">
    <property type="entry name" value="Cysteine proteinases"/>
    <property type="match status" value="1"/>
</dbReference>
<evidence type="ECO:0000259" key="6">
    <source>
        <dbReference type="PROSITE" id="PS51935"/>
    </source>
</evidence>
<dbReference type="EMBL" id="JBDXSU010000017">
    <property type="protein sequence ID" value="MFB5192109.1"/>
    <property type="molecule type" value="Genomic_DNA"/>
</dbReference>
<protein>
    <submittedName>
        <fullName evidence="7">NlpC/P60 family protein</fullName>
    </submittedName>
</protein>
<evidence type="ECO:0000256" key="1">
    <source>
        <dbReference type="ARBA" id="ARBA00007074"/>
    </source>
</evidence>
<dbReference type="PANTHER" id="PTHR47053:SF1">
    <property type="entry name" value="MUREIN DD-ENDOPEPTIDASE MEPH-RELATED"/>
    <property type="match status" value="1"/>
</dbReference>
<dbReference type="Proteomes" id="UP001579974">
    <property type="component" value="Unassembled WGS sequence"/>
</dbReference>
<keyword evidence="4" id="KW-0788">Thiol protease</keyword>
<feature type="domain" description="NlpC/P60" evidence="6">
    <location>
        <begin position="215"/>
        <end position="339"/>
    </location>
</feature>
<evidence type="ECO:0000256" key="5">
    <source>
        <dbReference type="SAM" id="SignalP"/>
    </source>
</evidence>
<sequence length="339" mass="35645">MHKTSVALGATALFALTPLSLSVAMAATSPASTVTVQHNAYLISAPKSGSTKIALETKGTSLTLLSGGNQYWYHVKDAQGRQGYITTTSYYTEKASSKASSASSESTTATSGTKATAATATSKTVVEVLHNAYLISAPKSGSAHVALEQTGTQLTIKSGSNQYWWHVSDASGHVGYITTNSYYTEEAAPLTVKLPPGVTIDPAIVPVASLTATASQKFQAVLQVAKSKLGTPYEAGHNEDRGQTGFDCSNYTAYVFHHALGYIFSTSSKTQYTSVGTKVAISDMQPGDLLTFDDGGHSGIYIGNNEMIQCGGGLGKVGYLSVAPGSYWYQHLSAVKRMF</sequence>
<evidence type="ECO:0000313" key="7">
    <source>
        <dbReference type="EMBL" id="MFB5192109.1"/>
    </source>
</evidence>
<evidence type="ECO:0000256" key="2">
    <source>
        <dbReference type="ARBA" id="ARBA00022670"/>
    </source>
</evidence>
<accession>A0ABV5AIK7</accession>
<gene>
    <name evidence="7" type="ORF">KKP3000_000903</name>
</gene>
<keyword evidence="5" id="KW-0732">Signal</keyword>
<evidence type="ECO:0000313" key="8">
    <source>
        <dbReference type="Proteomes" id="UP001579974"/>
    </source>
</evidence>
<evidence type="ECO:0000256" key="4">
    <source>
        <dbReference type="ARBA" id="ARBA00022807"/>
    </source>
</evidence>
<evidence type="ECO:0000256" key="3">
    <source>
        <dbReference type="ARBA" id="ARBA00022801"/>
    </source>
</evidence>
<comment type="caution">
    <text evidence="7">The sequence shown here is derived from an EMBL/GenBank/DDBJ whole genome shotgun (WGS) entry which is preliminary data.</text>
</comment>
<dbReference type="PROSITE" id="PS51935">
    <property type="entry name" value="NLPC_P60"/>
    <property type="match status" value="1"/>
</dbReference>
<feature type="signal peptide" evidence="5">
    <location>
        <begin position="1"/>
        <end position="26"/>
    </location>
</feature>
<dbReference type="InterPro" id="IPR000064">
    <property type="entry name" value="NLP_P60_dom"/>
</dbReference>
<feature type="chain" id="PRO_5046515423" evidence="5">
    <location>
        <begin position="27"/>
        <end position="339"/>
    </location>
</feature>
<dbReference type="InterPro" id="IPR051202">
    <property type="entry name" value="Peptidase_C40"/>
</dbReference>
<keyword evidence="3" id="KW-0378">Hydrolase</keyword>
<dbReference type="Gene3D" id="3.90.1720.10">
    <property type="entry name" value="endopeptidase domain like (from Nostoc punctiforme)"/>
    <property type="match status" value="1"/>
</dbReference>
<dbReference type="PANTHER" id="PTHR47053">
    <property type="entry name" value="MUREIN DD-ENDOPEPTIDASE MEPH-RELATED"/>
    <property type="match status" value="1"/>
</dbReference>